<gene>
    <name evidence="2" type="ORF">CLUMA_CG001550</name>
</gene>
<keyword evidence="3" id="KW-1185">Reference proteome</keyword>
<dbReference type="Proteomes" id="UP000183832">
    <property type="component" value="Unassembled WGS sequence"/>
</dbReference>
<name>A0A1J1HJL6_9DIPT</name>
<accession>A0A1J1HJL6</accession>
<feature type="region of interest" description="Disordered" evidence="1">
    <location>
        <begin position="65"/>
        <end position="105"/>
    </location>
</feature>
<sequence length="105" mass="12284">MKRRTREKWVKARLRSCELIEIMSIVSSEKYRIFKSSNMDVYKKRKYTVVITGDLSTFKNMPWLKKSLPKSQPKKKCLPKAQPTKKSLSKTKTKKQGEPSSSTKK</sequence>
<evidence type="ECO:0000313" key="3">
    <source>
        <dbReference type="Proteomes" id="UP000183832"/>
    </source>
</evidence>
<dbReference type="EMBL" id="CVRI01000005">
    <property type="protein sequence ID" value="CRK87746.1"/>
    <property type="molecule type" value="Genomic_DNA"/>
</dbReference>
<protein>
    <submittedName>
        <fullName evidence="2">CLUMA_CG001550, isoform A</fullName>
    </submittedName>
</protein>
<reference evidence="2 3" key="1">
    <citation type="submission" date="2015-04" db="EMBL/GenBank/DDBJ databases">
        <authorList>
            <person name="Syromyatnikov M.Y."/>
            <person name="Popov V.N."/>
        </authorList>
    </citation>
    <scope>NUCLEOTIDE SEQUENCE [LARGE SCALE GENOMIC DNA]</scope>
</reference>
<organism evidence="2 3">
    <name type="scientific">Clunio marinus</name>
    <dbReference type="NCBI Taxonomy" id="568069"/>
    <lineage>
        <taxon>Eukaryota</taxon>
        <taxon>Metazoa</taxon>
        <taxon>Ecdysozoa</taxon>
        <taxon>Arthropoda</taxon>
        <taxon>Hexapoda</taxon>
        <taxon>Insecta</taxon>
        <taxon>Pterygota</taxon>
        <taxon>Neoptera</taxon>
        <taxon>Endopterygota</taxon>
        <taxon>Diptera</taxon>
        <taxon>Nematocera</taxon>
        <taxon>Chironomoidea</taxon>
        <taxon>Chironomidae</taxon>
        <taxon>Clunio</taxon>
    </lineage>
</organism>
<evidence type="ECO:0000256" key="1">
    <source>
        <dbReference type="SAM" id="MobiDB-lite"/>
    </source>
</evidence>
<dbReference type="AlphaFoldDB" id="A0A1J1HJL6"/>
<evidence type="ECO:0000313" key="2">
    <source>
        <dbReference type="EMBL" id="CRK87746.1"/>
    </source>
</evidence>
<proteinExistence type="predicted"/>